<accession>A0A7Y7M0R4</accession>
<evidence type="ECO:0000313" key="3">
    <source>
        <dbReference type="EMBL" id="NVM95993.1"/>
    </source>
</evidence>
<name>A0A7Y7M0R4_9MICC</name>
<dbReference type="GO" id="GO:0008168">
    <property type="term" value="F:methyltransferase activity"/>
    <property type="evidence" value="ECO:0007669"/>
    <property type="project" value="UniProtKB-KW"/>
</dbReference>
<keyword evidence="3" id="KW-0489">Methyltransferase</keyword>
<feature type="region of interest" description="Disordered" evidence="1">
    <location>
        <begin position="1"/>
        <end position="21"/>
    </location>
</feature>
<proteinExistence type="predicted"/>
<dbReference type="Pfam" id="PF13649">
    <property type="entry name" value="Methyltransf_25"/>
    <property type="match status" value="1"/>
</dbReference>
<dbReference type="InterPro" id="IPR041698">
    <property type="entry name" value="Methyltransf_25"/>
</dbReference>
<feature type="compositionally biased region" description="Basic and acidic residues" evidence="1">
    <location>
        <begin position="11"/>
        <end position="21"/>
    </location>
</feature>
<comment type="caution">
    <text evidence="3">The sequence shown here is derived from an EMBL/GenBank/DDBJ whole genome shotgun (WGS) entry which is preliminary data.</text>
</comment>
<reference evidence="3 4" key="1">
    <citation type="submission" date="2020-02" db="EMBL/GenBank/DDBJ databases">
        <title>Genome sequence of strain AETb3-4.</title>
        <authorList>
            <person name="Gao J."/>
            <person name="Zhang X."/>
        </authorList>
    </citation>
    <scope>NUCLEOTIDE SEQUENCE [LARGE SCALE GENOMIC DNA]</scope>
    <source>
        <strain evidence="3 4">AETb3-4</strain>
    </source>
</reference>
<dbReference type="GO" id="GO:0032259">
    <property type="term" value="P:methylation"/>
    <property type="evidence" value="ECO:0007669"/>
    <property type="project" value="UniProtKB-KW"/>
</dbReference>
<evidence type="ECO:0000259" key="2">
    <source>
        <dbReference type="Pfam" id="PF13649"/>
    </source>
</evidence>
<gene>
    <name evidence="3" type="ORF">G6034_13990</name>
</gene>
<feature type="region of interest" description="Disordered" evidence="1">
    <location>
        <begin position="254"/>
        <end position="279"/>
    </location>
</feature>
<dbReference type="Gene3D" id="3.40.50.150">
    <property type="entry name" value="Vaccinia Virus protein VP39"/>
    <property type="match status" value="1"/>
</dbReference>
<dbReference type="PANTHER" id="PTHR43591">
    <property type="entry name" value="METHYLTRANSFERASE"/>
    <property type="match status" value="1"/>
</dbReference>
<feature type="domain" description="Methyltransferase" evidence="2">
    <location>
        <begin position="55"/>
        <end position="151"/>
    </location>
</feature>
<dbReference type="RefSeq" id="WP_176635717.1">
    <property type="nucleotide sequence ID" value="NZ_JAAMFM010000023.1"/>
</dbReference>
<keyword evidence="3" id="KW-0808">Transferase</keyword>
<dbReference type="CDD" id="cd02440">
    <property type="entry name" value="AdoMet_MTases"/>
    <property type="match status" value="1"/>
</dbReference>
<dbReference type="AlphaFoldDB" id="A0A7Y7M0R4"/>
<organism evidence="3 4">
    <name type="scientific">Arthrobacter wenxiniae</name>
    <dbReference type="NCBI Taxonomy" id="2713570"/>
    <lineage>
        <taxon>Bacteria</taxon>
        <taxon>Bacillati</taxon>
        <taxon>Actinomycetota</taxon>
        <taxon>Actinomycetes</taxon>
        <taxon>Micrococcales</taxon>
        <taxon>Micrococcaceae</taxon>
        <taxon>Arthrobacter</taxon>
    </lineage>
</organism>
<dbReference type="EMBL" id="JAAMFM010000023">
    <property type="protein sequence ID" value="NVM95993.1"/>
    <property type="molecule type" value="Genomic_DNA"/>
</dbReference>
<dbReference type="SUPFAM" id="SSF53335">
    <property type="entry name" value="S-adenosyl-L-methionine-dependent methyltransferases"/>
    <property type="match status" value="1"/>
</dbReference>
<keyword evidence="4" id="KW-1185">Reference proteome</keyword>
<evidence type="ECO:0000256" key="1">
    <source>
        <dbReference type="SAM" id="MobiDB-lite"/>
    </source>
</evidence>
<protein>
    <submittedName>
        <fullName evidence="3">Class I SAM-dependent methyltransferase</fullName>
    </submittedName>
</protein>
<dbReference type="Proteomes" id="UP000543556">
    <property type="component" value="Unassembled WGS sequence"/>
</dbReference>
<evidence type="ECO:0000313" key="4">
    <source>
        <dbReference type="Proteomes" id="UP000543556"/>
    </source>
</evidence>
<sequence>MTDHNHHHPAGGHEHGNHHGDGLAELLDLDAQVLGSYLDAATTWAAELAPAAATIVDLGAGSGAGTLALAHRFPEAAVVSVDKSPDMLGRTLEAARRQGLSGRVRTVEADLDASLPPIAGADLVWASSSLHELADPDHAMREVFAALRPGGVLLVIEMDGLPRFLPDHLHAGLESRLHAALARQGWNSHPDWRPGLELAGFAAVEQRAFPATGSPTPEAESRYARAFLGRIGPALAGIASAEDLYALNRLLDDDGPDSPLRSPELEVRGSRTAWAARKA</sequence>
<feature type="compositionally biased region" description="Basic residues" evidence="1">
    <location>
        <begin position="1"/>
        <end position="10"/>
    </location>
</feature>
<dbReference type="InterPro" id="IPR029063">
    <property type="entry name" value="SAM-dependent_MTases_sf"/>
</dbReference>